<reference evidence="2" key="1">
    <citation type="journal article" date="2023" name="Insect Mol. Biol.">
        <title>Genome sequencing provides insights into the evolution of gene families encoding plant cell wall-degrading enzymes in longhorned beetles.</title>
        <authorList>
            <person name="Shin N.R."/>
            <person name="Okamura Y."/>
            <person name="Kirsch R."/>
            <person name="Pauchet Y."/>
        </authorList>
    </citation>
    <scope>NUCLEOTIDE SEQUENCE</scope>
    <source>
        <strain evidence="2">RBIC_L_NR</strain>
    </source>
</reference>
<keyword evidence="3" id="KW-1185">Reference proteome</keyword>
<name>A0AAV8XC40_9CUCU</name>
<dbReference type="EMBL" id="JANEYF010003410">
    <property type="protein sequence ID" value="KAJ8936496.1"/>
    <property type="molecule type" value="Genomic_DNA"/>
</dbReference>
<keyword evidence="1" id="KW-0472">Membrane</keyword>
<comment type="caution">
    <text evidence="2">The sequence shown here is derived from an EMBL/GenBank/DDBJ whole genome shotgun (WGS) entry which is preliminary data.</text>
</comment>
<sequence length="88" mass="9625">MFVVLSVASIVETGKKKKGLSHTENNFILSIILTNHVCLYFVLGFVKKDAEYGPTEKDADWLCAWPWPPVLPATAALPAKLPPSCPCP</sequence>
<organism evidence="2 3">
    <name type="scientific">Rhamnusium bicolor</name>
    <dbReference type="NCBI Taxonomy" id="1586634"/>
    <lineage>
        <taxon>Eukaryota</taxon>
        <taxon>Metazoa</taxon>
        <taxon>Ecdysozoa</taxon>
        <taxon>Arthropoda</taxon>
        <taxon>Hexapoda</taxon>
        <taxon>Insecta</taxon>
        <taxon>Pterygota</taxon>
        <taxon>Neoptera</taxon>
        <taxon>Endopterygota</taxon>
        <taxon>Coleoptera</taxon>
        <taxon>Polyphaga</taxon>
        <taxon>Cucujiformia</taxon>
        <taxon>Chrysomeloidea</taxon>
        <taxon>Cerambycidae</taxon>
        <taxon>Lepturinae</taxon>
        <taxon>Rhagiini</taxon>
        <taxon>Rhamnusium</taxon>
    </lineage>
</organism>
<evidence type="ECO:0000256" key="1">
    <source>
        <dbReference type="SAM" id="Phobius"/>
    </source>
</evidence>
<dbReference type="Proteomes" id="UP001162156">
    <property type="component" value="Unassembled WGS sequence"/>
</dbReference>
<proteinExistence type="predicted"/>
<keyword evidence="1" id="KW-0812">Transmembrane</keyword>
<evidence type="ECO:0000313" key="3">
    <source>
        <dbReference type="Proteomes" id="UP001162156"/>
    </source>
</evidence>
<protein>
    <submittedName>
        <fullName evidence="2">Uncharacterized protein</fullName>
    </submittedName>
</protein>
<accession>A0AAV8XC40</accession>
<gene>
    <name evidence="2" type="ORF">NQ314_012360</name>
</gene>
<dbReference type="AlphaFoldDB" id="A0AAV8XC40"/>
<evidence type="ECO:0000313" key="2">
    <source>
        <dbReference type="EMBL" id="KAJ8936496.1"/>
    </source>
</evidence>
<keyword evidence="1" id="KW-1133">Transmembrane helix</keyword>
<feature type="transmembrane region" description="Helical" evidence="1">
    <location>
        <begin position="27"/>
        <end position="46"/>
    </location>
</feature>